<protein>
    <submittedName>
        <fullName evidence="1">Uncharacterized protein</fullName>
    </submittedName>
</protein>
<evidence type="ECO:0000313" key="1">
    <source>
        <dbReference type="EMBL" id="EXA29304.1"/>
    </source>
</evidence>
<sequence length="53" mass="5933">MVNLLPKEVDVTKDVLNGKNPPVHIGWRTDELKQTIGEESAQLTAFKFPVISQ</sequence>
<dbReference type="HOGENOM" id="CLU_3068723_0_0_1"/>
<name>W9N9I9_FUSOX</name>
<dbReference type="Proteomes" id="UP000030751">
    <property type="component" value="Unassembled WGS sequence"/>
</dbReference>
<organism evidence="1">
    <name type="scientific">Fusarium oxysporum f. sp. pisi HDV247</name>
    <dbReference type="NCBI Taxonomy" id="1080344"/>
    <lineage>
        <taxon>Eukaryota</taxon>
        <taxon>Fungi</taxon>
        <taxon>Dikarya</taxon>
        <taxon>Ascomycota</taxon>
        <taxon>Pezizomycotina</taxon>
        <taxon>Sordariomycetes</taxon>
        <taxon>Hypocreomycetidae</taxon>
        <taxon>Hypocreales</taxon>
        <taxon>Nectriaceae</taxon>
        <taxon>Fusarium</taxon>
        <taxon>Fusarium oxysporum species complex</taxon>
    </lineage>
</organism>
<dbReference type="AlphaFoldDB" id="W9N9I9"/>
<gene>
    <name evidence="1" type="ORF">FOVG_19199</name>
</gene>
<dbReference type="EMBL" id="JH651128">
    <property type="protein sequence ID" value="EXA29304.1"/>
    <property type="molecule type" value="Genomic_DNA"/>
</dbReference>
<proteinExistence type="predicted"/>
<reference evidence="1" key="1">
    <citation type="submission" date="2011-10" db="EMBL/GenBank/DDBJ databases">
        <title>The Genome Sequence of Fusarium oxysporum HDV247.</title>
        <authorList>
            <consortium name="The Broad Institute Genome Sequencing Platform"/>
            <person name="Ma L.-J."/>
            <person name="Gale L.R."/>
            <person name="Schwartz D.C."/>
            <person name="Zhou S."/>
            <person name="Corby-Kistler H."/>
            <person name="Young S.K."/>
            <person name="Zeng Q."/>
            <person name="Gargeya S."/>
            <person name="Fitzgerald M."/>
            <person name="Haas B."/>
            <person name="Abouelleil A."/>
            <person name="Alvarado L."/>
            <person name="Arachchi H.M."/>
            <person name="Berlin A."/>
            <person name="Brown A."/>
            <person name="Chapman S.B."/>
            <person name="Chen Z."/>
            <person name="Dunbar C."/>
            <person name="Freedman E."/>
            <person name="Gearin G."/>
            <person name="Goldberg J."/>
            <person name="Griggs A."/>
            <person name="Gujja S."/>
            <person name="Heiman D."/>
            <person name="Howarth C."/>
            <person name="Larson L."/>
            <person name="Lui A."/>
            <person name="MacDonald P.J.P."/>
            <person name="Montmayeur A."/>
            <person name="Murphy C."/>
            <person name="Neiman D."/>
            <person name="Pearson M."/>
            <person name="Priest M."/>
            <person name="Roberts A."/>
            <person name="Saif S."/>
            <person name="Shea T."/>
            <person name="Shenoy N."/>
            <person name="Sisk P."/>
            <person name="Stolte C."/>
            <person name="Sykes S."/>
            <person name="Wortman J."/>
            <person name="Nusbaum C."/>
            <person name="Birren B."/>
        </authorList>
    </citation>
    <scope>NUCLEOTIDE SEQUENCE [LARGE SCALE GENOMIC DNA]</scope>
    <source>
        <strain evidence="1">HDV247</strain>
    </source>
</reference>
<accession>W9N9I9</accession>
<reference evidence="1" key="2">
    <citation type="submission" date="2012-05" db="EMBL/GenBank/DDBJ databases">
        <title>Annotation of the Genome Sequence of Fusarium oxysporum HDV247.</title>
        <authorList>
            <consortium name="The Broad Institute Genomics Platform"/>
            <person name="Ma L.-J."/>
            <person name="Corby-Kistler H."/>
            <person name="Broz K."/>
            <person name="Gale L.R."/>
            <person name="Jonkers W."/>
            <person name="O'Donnell K."/>
            <person name="Ploetz R."/>
            <person name="Steinberg C."/>
            <person name="Schwartz D.C."/>
            <person name="VanEtten H."/>
            <person name="Zhou S."/>
            <person name="Young S.K."/>
            <person name="Zeng Q."/>
            <person name="Gargeya S."/>
            <person name="Fitzgerald M."/>
            <person name="Abouelleil A."/>
            <person name="Alvarado L."/>
            <person name="Chapman S.B."/>
            <person name="Gainer-Dewar J."/>
            <person name="Goldberg J."/>
            <person name="Griggs A."/>
            <person name="Gujja S."/>
            <person name="Hansen M."/>
            <person name="Howarth C."/>
            <person name="Imamovic A."/>
            <person name="Ireland A."/>
            <person name="Larimer J."/>
            <person name="McCowan C."/>
            <person name="Murphy C."/>
            <person name="Pearson M."/>
            <person name="Poon T.W."/>
            <person name="Priest M."/>
            <person name="Roberts A."/>
            <person name="Saif S."/>
            <person name="Shea T."/>
            <person name="Sykes S."/>
            <person name="Wortman J."/>
            <person name="Nusbaum C."/>
            <person name="Birren B."/>
        </authorList>
    </citation>
    <scope>NUCLEOTIDE SEQUENCE</scope>
    <source>
        <strain evidence="1">HDV247</strain>
    </source>
</reference>